<proteinExistence type="predicted"/>
<gene>
    <name evidence="1" type="ORF">HCT14_08085</name>
</gene>
<evidence type="ECO:0000313" key="2">
    <source>
        <dbReference type="Proteomes" id="UP000711995"/>
    </source>
</evidence>
<evidence type="ECO:0000313" key="1">
    <source>
        <dbReference type="EMBL" id="NIZ41465.1"/>
    </source>
</evidence>
<dbReference type="AlphaFoldDB" id="A0A968GA96"/>
<dbReference type="Proteomes" id="UP000711995">
    <property type="component" value="Unassembled WGS sequence"/>
</dbReference>
<comment type="caution">
    <text evidence="1">The sequence shown here is derived from an EMBL/GenBank/DDBJ whole genome shotgun (WGS) entry which is preliminary data.</text>
</comment>
<dbReference type="RefSeq" id="WP_167701086.1">
    <property type="nucleotide sequence ID" value="NZ_CP118176.1"/>
</dbReference>
<accession>A0A968GA96</accession>
<protein>
    <submittedName>
        <fullName evidence="1">Uncharacterized protein</fullName>
    </submittedName>
</protein>
<keyword evidence="2" id="KW-1185">Reference proteome</keyword>
<organism evidence="1 2">
    <name type="scientific">Entomospira entomophila</name>
    <dbReference type="NCBI Taxonomy" id="2719988"/>
    <lineage>
        <taxon>Bacteria</taxon>
        <taxon>Pseudomonadati</taxon>
        <taxon>Spirochaetota</taxon>
        <taxon>Spirochaetia</taxon>
        <taxon>Spirochaetales</taxon>
        <taxon>Spirochaetaceae</taxon>
        <taxon>Entomospira</taxon>
    </lineage>
</organism>
<name>A0A968GA96_9SPIO</name>
<dbReference type="EMBL" id="JAATLJ010000003">
    <property type="protein sequence ID" value="NIZ41465.1"/>
    <property type="molecule type" value="Genomic_DNA"/>
</dbReference>
<sequence length="147" mass="17346">MLYNQPIIEHLQLALNAHLPCLCMIHRSSPLPDQYLYLQLSYSPMEIEEEHLRICFLLSYYSIQLDPEAQLQQHLQLTATLRNLRYLSIGCYHDVALHIQSLRQPQSPHQLDESRASWLLHLYFDPQQSSQLLHQSQRRLSISREVS</sequence>
<reference evidence="1 2" key="1">
    <citation type="submission" date="2020-03" db="EMBL/GenBank/DDBJ databases">
        <title>Spirochaetal bacteria isolated from arthropods constitute a novel genus Entomospira genus novum within the order Spirochaetales.</title>
        <authorList>
            <person name="Grana-Miraglia L."/>
            <person name="Sikutova S."/>
            <person name="Fingerle V."/>
            <person name="Sing A."/>
            <person name="Castillo-Ramirez S."/>
            <person name="Margos G."/>
            <person name="Rudolf I."/>
        </authorList>
    </citation>
    <scope>NUCLEOTIDE SEQUENCE [LARGE SCALE GENOMIC DNA]</scope>
    <source>
        <strain evidence="1 2">BR193</strain>
    </source>
</reference>